<evidence type="ECO:0000313" key="4">
    <source>
        <dbReference type="Proteomes" id="UP001219568"/>
    </source>
</evidence>
<dbReference type="Proteomes" id="UP001219568">
    <property type="component" value="Unassembled WGS sequence"/>
</dbReference>
<dbReference type="GO" id="GO:0008061">
    <property type="term" value="F:chitin binding"/>
    <property type="evidence" value="ECO:0007669"/>
    <property type="project" value="UniProtKB-KW"/>
</dbReference>
<organism evidence="3 4">
    <name type="scientific">Penicillium canescens</name>
    <dbReference type="NCBI Taxonomy" id="5083"/>
    <lineage>
        <taxon>Eukaryota</taxon>
        <taxon>Fungi</taxon>
        <taxon>Dikarya</taxon>
        <taxon>Ascomycota</taxon>
        <taxon>Pezizomycotina</taxon>
        <taxon>Eurotiomycetes</taxon>
        <taxon>Eurotiomycetidae</taxon>
        <taxon>Eurotiales</taxon>
        <taxon>Aspergillaceae</taxon>
        <taxon>Penicillium</taxon>
    </lineage>
</organism>
<evidence type="ECO:0000256" key="2">
    <source>
        <dbReference type="ARBA" id="ARBA00023026"/>
    </source>
</evidence>
<name>A0AAD6IKU7_PENCN</name>
<accession>A0AAD6IKU7</accession>
<comment type="caution">
    <text evidence="3">The sequence shown here is derived from an EMBL/GenBank/DDBJ whole genome shotgun (WGS) entry which is preliminary data.</text>
</comment>
<reference evidence="3" key="2">
    <citation type="submission" date="2023-01" db="EMBL/GenBank/DDBJ databases">
        <authorList>
            <person name="Petersen C."/>
        </authorList>
    </citation>
    <scope>NUCLEOTIDE SEQUENCE</scope>
    <source>
        <strain evidence="3">IBT 15450</strain>
    </source>
</reference>
<dbReference type="InterPro" id="IPR053214">
    <property type="entry name" value="LysM12-like"/>
</dbReference>
<dbReference type="EMBL" id="JAQJZL010000002">
    <property type="protein sequence ID" value="KAJ6052387.1"/>
    <property type="molecule type" value="Genomic_DNA"/>
</dbReference>
<proteinExistence type="predicted"/>
<reference evidence="3" key="1">
    <citation type="journal article" date="2023" name="IMA Fungus">
        <title>Comparative genomic study of the Penicillium genus elucidates a diverse pangenome and 15 lateral gene transfer events.</title>
        <authorList>
            <person name="Petersen C."/>
            <person name="Sorensen T."/>
            <person name="Nielsen M.R."/>
            <person name="Sondergaard T.E."/>
            <person name="Sorensen J.L."/>
            <person name="Fitzpatrick D.A."/>
            <person name="Frisvad J.C."/>
            <person name="Nielsen K.L."/>
        </authorList>
    </citation>
    <scope>NUCLEOTIDE SEQUENCE</scope>
    <source>
        <strain evidence="3">IBT 15450</strain>
    </source>
</reference>
<protein>
    <submittedName>
        <fullName evidence="3">Peptidoglycan-binding Lysin subgroup</fullName>
    </submittedName>
</protein>
<dbReference type="PANTHER" id="PTHR47700">
    <property type="entry name" value="V CHITINASE, PUTATIVE (AFU_ORTHOLOGUE AFUA_6G13720)-RELATED"/>
    <property type="match status" value="1"/>
</dbReference>
<dbReference type="AlphaFoldDB" id="A0AAD6IKU7"/>
<evidence type="ECO:0000313" key="3">
    <source>
        <dbReference type="EMBL" id="KAJ6052387.1"/>
    </source>
</evidence>
<keyword evidence="1" id="KW-0147">Chitin-binding</keyword>
<gene>
    <name evidence="3" type="ORF">N7460_002921</name>
</gene>
<sequence length="165" mass="18143">MPSLIFACTAYGDDWTDDGKTKATSLHGAKKHKIDYKISRWSSSSEGTESNYRSLIRQMHDYVANGHASPSKTTMLYADSVALEELLDDSHGFDGRRDSLAMQLCGPDSDSQHVFGFMALNNGTFGADPTAFESWSNAECLKFGHATNFTATAQFTAPQLILQLF</sequence>
<keyword evidence="4" id="KW-1185">Reference proteome</keyword>
<keyword evidence="2" id="KW-0843">Virulence</keyword>
<dbReference type="PANTHER" id="PTHR47700:SF1">
    <property type="entry name" value="CHITINASE"/>
    <property type="match status" value="1"/>
</dbReference>
<evidence type="ECO:0000256" key="1">
    <source>
        <dbReference type="ARBA" id="ARBA00022669"/>
    </source>
</evidence>